<proteinExistence type="inferred from homology"/>
<comment type="function">
    <text evidence="5">Catalyzes the reduction of dihydromonapterin to tetrahydromonapterin. Also has lower activity with dihydrofolate.</text>
</comment>
<evidence type="ECO:0000256" key="6">
    <source>
        <dbReference type="ARBA" id="ARBA00038212"/>
    </source>
</evidence>
<evidence type="ECO:0000256" key="5">
    <source>
        <dbReference type="ARBA" id="ARBA00037508"/>
    </source>
</evidence>
<dbReference type="Gene3D" id="3.40.50.720">
    <property type="entry name" value="NAD(P)-binding Rossmann-like Domain"/>
    <property type="match status" value="1"/>
</dbReference>
<evidence type="ECO:0000313" key="13">
    <source>
        <dbReference type="Proteomes" id="UP000285310"/>
    </source>
</evidence>
<accession>A0A423Q114</accession>
<evidence type="ECO:0000256" key="11">
    <source>
        <dbReference type="ARBA" id="ARBA00049376"/>
    </source>
</evidence>
<dbReference type="AlphaFoldDB" id="A0A423Q114"/>
<dbReference type="FunCoup" id="A0A423Q114">
    <property type="interactions" value="28"/>
</dbReference>
<evidence type="ECO:0000256" key="3">
    <source>
        <dbReference type="ARBA" id="ARBA00022857"/>
    </source>
</evidence>
<dbReference type="GO" id="GO:0004146">
    <property type="term" value="F:dihydrofolate reductase activity"/>
    <property type="evidence" value="ECO:0007669"/>
    <property type="project" value="UniProtKB-EC"/>
</dbReference>
<comment type="catalytic activity">
    <reaction evidence="10">
        <text>(6S)-5,6,7,8-tetrahydrofolate + NADP(+) = 7,8-dihydrofolate + NADPH + H(+)</text>
        <dbReference type="Rhea" id="RHEA:15009"/>
        <dbReference type="ChEBI" id="CHEBI:15378"/>
        <dbReference type="ChEBI" id="CHEBI:57451"/>
        <dbReference type="ChEBI" id="CHEBI:57453"/>
        <dbReference type="ChEBI" id="CHEBI:57783"/>
        <dbReference type="ChEBI" id="CHEBI:58349"/>
        <dbReference type="EC" id="1.5.1.3"/>
    </reaction>
</comment>
<sequence length="241" mass="25815">MNTDAAPVVVTGANRNIGAHIANRLIDDGFSVIAVYRSETDDIAGLIERGAHVVQGEFADTASTRAIAARIRALAPRLRALIHNASAFAPTDDDIEAASDQFQAFFEVHMRAPYLLNTELADCLAGSREAPGDIIQITDIQADNPKPVYDVYCATKAGLQNLGLSFAKRLAPTIKVNMIQPGPISFQHWVDEAGREQTLAATPLQKTGTPETIYTALRSCMDNPFQTGAVIAVDGGLRLGN</sequence>
<dbReference type="Proteomes" id="UP000285310">
    <property type="component" value="Unassembled WGS sequence"/>
</dbReference>
<dbReference type="InterPro" id="IPR020904">
    <property type="entry name" value="Sc_DH/Rdtase_CS"/>
</dbReference>
<evidence type="ECO:0000313" key="12">
    <source>
        <dbReference type="EMBL" id="ROO31947.1"/>
    </source>
</evidence>
<dbReference type="InterPro" id="IPR002347">
    <property type="entry name" value="SDR_fam"/>
</dbReference>
<evidence type="ECO:0000256" key="10">
    <source>
        <dbReference type="ARBA" id="ARBA00048873"/>
    </source>
</evidence>
<keyword evidence="3" id="KW-0521">NADP</keyword>
<dbReference type="GO" id="GO:0006730">
    <property type="term" value="P:one-carbon metabolic process"/>
    <property type="evidence" value="ECO:0007669"/>
    <property type="project" value="UniProtKB-KW"/>
</dbReference>
<keyword evidence="13" id="KW-1185">Reference proteome</keyword>
<dbReference type="SUPFAM" id="SSF51735">
    <property type="entry name" value="NAD(P)-binding Rossmann-fold domains"/>
    <property type="match status" value="1"/>
</dbReference>
<name>A0A423Q114_9GAMM</name>
<evidence type="ECO:0000256" key="1">
    <source>
        <dbReference type="ARBA" id="ARBA00012856"/>
    </source>
</evidence>
<protein>
    <recommendedName>
        <fullName evidence="8">Dihydromonapterin reductase</fullName>
        <ecNumber evidence="1">1.5.1.3</ecNumber>
        <ecNumber evidence="7">1.5.1.50</ecNumber>
    </recommendedName>
    <alternativeName>
        <fullName evidence="9">Dihydrofolate reductase</fullName>
    </alternativeName>
</protein>
<evidence type="ECO:0000256" key="7">
    <source>
        <dbReference type="ARBA" id="ARBA00039145"/>
    </source>
</evidence>
<dbReference type="Pfam" id="PF13561">
    <property type="entry name" value="adh_short_C2"/>
    <property type="match status" value="1"/>
</dbReference>
<comment type="caution">
    <text evidence="12">The sequence shown here is derived from an EMBL/GenBank/DDBJ whole genome shotgun (WGS) entry which is preliminary data.</text>
</comment>
<gene>
    <name evidence="12" type="ORF">SAJA_01985</name>
</gene>
<keyword evidence="4" id="KW-0560">Oxidoreductase</keyword>
<reference evidence="12 13" key="1">
    <citation type="submission" date="2013-10" db="EMBL/GenBank/DDBJ databases">
        <title>Salinisphaera japonica YTM-1 Genome Sequencing.</title>
        <authorList>
            <person name="Lai Q."/>
            <person name="Li C."/>
            <person name="Shao Z."/>
        </authorList>
    </citation>
    <scope>NUCLEOTIDE SEQUENCE [LARGE SCALE GENOMIC DNA]</scope>
    <source>
        <strain evidence="12 13">YTM-1</strain>
    </source>
</reference>
<comment type="catalytic activity">
    <reaction evidence="11">
        <text>7,8-dihydromonapterin + NADPH + H(+) = 5,6,7,8-tetrahydromonapterin + NADP(+)</text>
        <dbReference type="Rhea" id="RHEA:34847"/>
        <dbReference type="ChEBI" id="CHEBI:15378"/>
        <dbReference type="ChEBI" id="CHEBI:57783"/>
        <dbReference type="ChEBI" id="CHEBI:58349"/>
        <dbReference type="ChEBI" id="CHEBI:71175"/>
        <dbReference type="ChEBI" id="CHEBI:71177"/>
        <dbReference type="EC" id="1.5.1.50"/>
    </reaction>
</comment>
<dbReference type="PROSITE" id="PS00061">
    <property type="entry name" value="ADH_SHORT"/>
    <property type="match status" value="1"/>
</dbReference>
<dbReference type="PANTHER" id="PTHR43639:SF6">
    <property type="entry name" value="DIHYDROMONAPTERIN REDUCTASE"/>
    <property type="match status" value="1"/>
</dbReference>
<dbReference type="OrthoDB" id="9793499at2"/>
<dbReference type="InterPro" id="IPR036291">
    <property type="entry name" value="NAD(P)-bd_dom_sf"/>
</dbReference>
<dbReference type="EC" id="1.5.1.3" evidence="1"/>
<dbReference type="EMBL" id="AYKG01000003">
    <property type="protein sequence ID" value="ROO31947.1"/>
    <property type="molecule type" value="Genomic_DNA"/>
</dbReference>
<dbReference type="PANTHER" id="PTHR43639">
    <property type="entry name" value="OXIDOREDUCTASE, SHORT-CHAIN DEHYDROGENASE/REDUCTASE FAMILY (AFU_ORTHOLOGUE AFUA_5G02870)"/>
    <property type="match status" value="1"/>
</dbReference>
<organism evidence="12 13">
    <name type="scientific">Salinisphaera japonica YTM-1</name>
    <dbReference type="NCBI Taxonomy" id="1209778"/>
    <lineage>
        <taxon>Bacteria</taxon>
        <taxon>Pseudomonadati</taxon>
        <taxon>Pseudomonadota</taxon>
        <taxon>Gammaproteobacteria</taxon>
        <taxon>Salinisphaerales</taxon>
        <taxon>Salinisphaeraceae</taxon>
        <taxon>Salinisphaera</taxon>
    </lineage>
</organism>
<evidence type="ECO:0000256" key="8">
    <source>
        <dbReference type="ARBA" id="ARBA00039631"/>
    </source>
</evidence>
<comment type="similarity">
    <text evidence="6">Belongs to the short-chain dehydrogenases/reductases (SDR) family. FolM subfamily.</text>
</comment>
<dbReference type="RefSeq" id="WP_123656977.1">
    <property type="nucleotide sequence ID" value="NZ_AYKG01000003.1"/>
</dbReference>
<evidence type="ECO:0000256" key="4">
    <source>
        <dbReference type="ARBA" id="ARBA00023002"/>
    </source>
</evidence>
<evidence type="ECO:0000256" key="2">
    <source>
        <dbReference type="ARBA" id="ARBA00022563"/>
    </source>
</evidence>
<evidence type="ECO:0000256" key="9">
    <source>
        <dbReference type="ARBA" id="ARBA00042299"/>
    </source>
</evidence>
<dbReference type="EC" id="1.5.1.50" evidence="7"/>
<dbReference type="PRINTS" id="PR00081">
    <property type="entry name" value="GDHRDH"/>
</dbReference>
<keyword evidence="2" id="KW-0554">One-carbon metabolism</keyword>
<dbReference type="InParanoid" id="A0A423Q114"/>